<reference evidence="3 4" key="1">
    <citation type="submission" date="2018-08" db="EMBL/GenBank/DDBJ databases">
        <title>A genome reference for cultivated species of the human gut microbiota.</title>
        <authorList>
            <person name="Zou Y."/>
            <person name="Xue W."/>
            <person name="Luo G."/>
        </authorList>
    </citation>
    <scope>NUCLEOTIDE SEQUENCE [LARGE SCALE GENOMIC DNA]</scope>
    <source>
        <strain evidence="3 4">TF08-14</strain>
    </source>
</reference>
<dbReference type="InterPro" id="IPR036779">
    <property type="entry name" value="LysM_dom_sf"/>
</dbReference>
<keyword evidence="1" id="KW-0812">Transmembrane</keyword>
<name>A0A3E4QPM7_9ACTN</name>
<dbReference type="SUPFAM" id="SSF54106">
    <property type="entry name" value="LysM domain"/>
    <property type="match status" value="1"/>
</dbReference>
<dbReference type="Gene3D" id="3.10.350.10">
    <property type="entry name" value="LysM domain"/>
    <property type="match status" value="1"/>
</dbReference>
<sequence>MSRREIPMNTQSYVSGNLALSVYPEHENSLVVINGGCDCAAVDTSMVKRAPRTIHSRRLSAIRVAVFVIVSVVVFMATYQISVAASAPTYDLIETMNLQSVRVKQGETLWELAEAYHVDGISTQDMVSAIRDWNDLDSSMLQPGQTILVANPS</sequence>
<dbReference type="PROSITE" id="PS51782">
    <property type="entry name" value="LYSM"/>
    <property type="match status" value="1"/>
</dbReference>
<keyword evidence="1" id="KW-1133">Transmembrane helix</keyword>
<evidence type="ECO:0000313" key="3">
    <source>
        <dbReference type="EMBL" id="RGL08249.1"/>
    </source>
</evidence>
<dbReference type="InterPro" id="IPR018392">
    <property type="entry name" value="LysM"/>
</dbReference>
<protein>
    <submittedName>
        <fullName evidence="3">LysM peptidoglycan-binding domain-containing protein</fullName>
    </submittedName>
</protein>
<dbReference type="SMART" id="SM00257">
    <property type="entry name" value="LysM"/>
    <property type="match status" value="1"/>
</dbReference>
<keyword evidence="1" id="KW-0472">Membrane</keyword>
<accession>A0A3E4QPM7</accession>
<evidence type="ECO:0000313" key="4">
    <source>
        <dbReference type="Proteomes" id="UP000260943"/>
    </source>
</evidence>
<comment type="caution">
    <text evidence="3">The sequence shown here is derived from an EMBL/GenBank/DDBJ whole genome shotgun (WGS) entry which is preliminary data.</text>
</comment>
<proteinExistence type="predicted"/>
<feature type="transmembrane region" description="Helical" evidence="1">
    <location>
        <begin position="61"/>
        <end position="79"/>
    </location>
</feature>
<dbReference type="AlphaFoldDB" id="A0A3E4QPM7"/>
<organism evidence="3 4">
    <name type="scientific">Collinsella tanakaei</name>
    <dbReference type="NCBI Taxonomy" id="626935"/>
    <lineage>
        <taxon>Bacteria</taxon>
        <taxon>Bacillati</taxon>
        <taxon>Actinomycetota</taxon>
        <taxon>Coriobacteriia</taxon>
        <taxon>Coriobacteriales</taxon>
        <taxon>Coriobacteriaceae</taxon>
        <taxon>Collinsella</taxon>
    </lineage>
</organism>
<dbReference type="Pfam" id="PF01476">
    <property type="entry name" value="LysM"/>
    <property type="match status" value="1"/>
</dbReference>
<feature type="domain" description="LysM" evidence="2">
    <location>
        <begin position="99"/>
        <end position="149"/>
    </location>
</feature>
<evidence type="ECO:0000256" key="1">
    <source>
        <dbReference type="SAM" id="Phobius"/>
    </source>
</evidence>
<dbReference type="Proteomes" id="UP000260943">
    <property type="component" value="Unassembled WGS sequence"/>
</dbReference>
<evidence type="ECO:0000259" key="2">
    <source>
        <dbReference type="PROSITE" id="PS51782"/>
    </source>
</evidence>
<gene>
    <name evidence="3" type="ORF">DXC81_09060</name>
</gene>
<dbReference type="EMBL" id="QSRJ01000011">
    <property type="protein sequence ID" value="RGL08249.1"/>
    <property type="molecule type" value="Genomic_DNA"/>
</dbReference>